<protein>
    <recommendedName>
        <fullName evidence="5">CUE domain-containing protein</fullName>
    </recommendedName>
</protein>
<dbReference type="Gramene" id="KQL23756">
    <property type="protein sequence ID" value="KQL23756"/>
    <property type="gene ID" value="SETIT_029981mg"/>
</dbReference>
<dbReference type="PANTHER" id="PTHR31245">
    <property type="entry name" value="UBIQUITIN SYSTEM COMPONENT CUE PROTEIN"/>
    <property type="match status" value="1"/>
</dbReference>
<keyword evidence="4" id="KW-1185">Reference proteome</keyword>
<dbReference type="eggNOG" id="ENOG502QRNX">
    <property type="taxonomic scope" value="Eukaryota"/>
</dbReference>
<reference evidence="4" key="1">
    <citation type="journal article" date="2012" name="Nat. Biotechnol.">
        <title>Reference genome sequence of the model plant Setaria.</title>
        <authorList>
            <person name="Bennetzen J.L."/>
            <person name="Schmutz J."/>
            <person name="Wang H."/>
            <person name="Percifield R."/>
            <person name="Hawkins J."/>
            <person name="Pontaroli A.C."/>
            <person name="Estep M."/>
            <person name="Feng L."/>
            <person name="Vaughn J.N."/>
            <person name="Grimwood J."/>
            <person name="Jenkins J."/>
            <person name="Barry K."/>
            <person name="Lindquist E."/>
            <person name="Hellsten U."/>
            <person name="Deshpande S."/>
            <person name="Wang X."/>
            <person name="Wu X."/>
            <person name="Mitros T."/>
            <person name="Triplett J."/>
            <person name="Yang X."/>
            <person name="Ye C.Y."/>
            <person name="Mauro-Herrera M."/>
            <person name="Wang L."/>
            <person name="Li P."/>
            <person name="Sharma M."/>
            <person name="Sharma R."/>
            <person name="Ronald P.C."/>
            <person name="Panaud O."/>
            <person name="Kellogg E.A."/>
            <person name="Brutnell T.P."/>
            <person name="Doust A.N."/>
            <person name="Tuskan G.A."/>
            <person name="Rokhsar D."/>
            <person name="Devos K.M."/>
        </authorList>
    </citation>
    <scope>NUCLEOTIDE SEQUENCE [LARGE SCALE GENOMIC DNA]</scope>
    <source>
        <strain evidence="4">cv. Yugu1</strain>
    </source>
</reference>
<accession>K3ZTQ1</accession>
<sequence length="415" mass="45103">MLPRPRNLRVPKIGQVPDTRAVNEGDHEAMSRRRSDATREARAAVVASPALPVSPWVPCTPVAGVTRQDPRRRPRGPAVVAVLQGLPFHPPAPIPSPHPRRHRPLSLPRNPNPSTHPHPPREGAAESGGAGSMSAAVCGKRASSFFEEQQHSPHAGTPPPSKRARFRAGGGGGSPSPPRPRGGGSGDPALVAAIHARFPSVSLEFIEKALEEGGNDFDLATKYLLNFHAQSAECDAANGYQSPNGMTTEDQVPAEGILVDNVVAAPVDSVPWAENLPSSSTQWSEVLVKEMMSASNTDDAKARASGVLEVFERAMTSRIGAEALQNFQKENLVYKEQFEAVIRENAILKKAVAIQHERQKEQDERSQELQQLKQLVVQYQEQVRSLEVNNYALSMHLRQAQQGSSIPGHFQRDIF</sequence>
<organism evidence="3 4">
    <name type="scientific">Setaria italica</name>
    <name type="common">Foxtail millet</name>
    <name type="synonym">Panicum italicum</name>
    <dbReference type="NCBI Taxonomy" id="4555"/>
    <lineage>
        <taxon>Eukaryota</taxon>
        <taxon>Viridiplantae</taxon>
        <taxon>Streptophyta</taxon>
        <taxon>Embryophyta</taxon>
        <taxon>Tracheophyta</taxon>
        <taxon>Spermatophyta</taxon>
        <taxon>Magnoliopsida</taxon>
        <taxon>Liliopsida</taxon>
        <taxon>Poales</taxon>
        <taxon>Poaceae</taxon>
        <taxon>PACMAD clade</taxon>
        <taxon>Panicoideae</taxon>
        <taxon>Panicodae</taxon>
        <taxon>Paniceae</taxon>
        <taxon>Cenchrinae</taxon>
        <taxon>Setaria</taxon>
    </lineage>
</organism>
<proteinExistence type="predicted"/>
<dbReference type="CDD" id="cd14279">
    <property type="entry name" value="CUE"/>
    <property type="match status" value="1"/>
</dbReference>
<feature type="region of interest" description="Disordered" evidence="2">
    <location>
        <begin position="87"/>
        <end position="188"/>
    </location>
</feature>
<feature type="compositionally biased region" description="Pro residues" evidence="2">
    <location>
        <begin position="88"/>
        <end position="97"/>
    </location>
</feature>
<evidence type="ECO:0000313" key="4">
    <source>
        <dbReference type="Proteomes" id="UP000004995"/>
    </source>
</evidence>
<dbReference type="InterPro" id="IPR009060">
    <property type="entry name" value="UBA-like_sf"/>
</dbReference>
<evidence type="ECO:0000313" key="3">
    <source>
        <dbReference type="EnsemblPlants" id="KQL23756"/>
    </source>
</evidence>
<feature type="coiled-coil region" evidence="1">
    <location>
        <begin position="358"/>
        <end position="389"/>
    </location>
</feature>
<dbReference type="AlphaFoldDB" id="K3ZTQ1"/>
<dbReference type="OMA" id="MLPRPRN"/>
<dbReference type="SUPFAM" id="SSF46934">
    <property type="entry name" value="UBA-like"/>
    <property type="match status" value="1"/>
</dbReference>
<evidence type="ECO:0008006" key="5">
    <source>
        <dbReference type="Google" id="ProtNLM"/>
    </source>
</evidence>
<keyword evidence="1" id="KW-0175">Coiled coil</keyword>
<dbReference type="EMBL" id="AGNK02000916">
    <property type="status" value="NOT_ANNOTATED_CDS"/>
    <property type="molecule type" value="Genomic_DNA"/>
</dbReference>
<reference evidence="3" key="2">
    <citation type="submission" date="2018-08" db="UniProtKB">
        <authorList>
            <consortium name="EnsemblPlants"/>
        </authorList>
    </citation>
    <scope>IDENTIFICATION</scope>
    <source>
        <strain evidence="3">Yugu1</strain>
    </source>
</reference>
<feature type="region of interest" description="Disordered" evidence="2">
    <location>
        <begin position="16"/>
        <end position="43"/>
    </location>
</feature>
<name>K3ZTQ1_SETIT</name>
<dbReference type="STRING" id="4555.K3ZTQ1"/>
<dbReference type="InParanoid" id="K3ZTQ1"/>
<evidence type="ECO:0000256" key="2">
    <source>
        <dbReference type="SAM" id="MobiDB-lite"/>
    </source>
</evidence>
<dbReference type="PANTHER" id="PTHR31245:SF20">
    <property type="entry name" value="F18B13.13 PROTEIN"/>
    <property type="match status" value="1"/>
</dbReference>
<dbReference type="Proteomes" id="UP000004995">
    <property type="component" value="Unassembled WGS sequence"/>
</dbReference>
<evidence type="ECO:0000256" key="1">
    <source>
        <dbReference type="SAM" id="Coils"/>
    </source>
</evidence>
<dbReference type="EnsemblPlants" id="KQL23756">
    <property type="protein sequence ID" value="KQL23756"/>
    <property type="gene ID" value="SETIT_029981mg"/>
</dbReference>
<feature type="compositionally biased region" description="Basic and acidic residues" evidence="2">
    <location>
        <begin position="21"/>
        <end position="42"/>
    </location>
</feature>